<evidence type="ECO:0000313" key="3">
    <source>
        <dbReference type="Proteomes" id="UP001208689"/>
    </source>
</evidence>
<keyword evidence="1" id="KW-0547">Nucleotide-binding</keyword>
<evidence type="ECO:0000313" key="2">
    <source>
        <dbReference type="EMBL" id="UYP47658.1"/>
    </source>
</evidence>
<proteinExistence type="predicted"/>
<accession>A0ABY6HWC9</accession>
<dbReference type="Proteomes" id="UP001208689">
    <property type="component" value="Chromosome"/>
</dbReference>
<organism evidence="2 3">
    <name type="scientific">Candidatus Lokiarchaeum ossiferum</name>
    <dbReference type="NCBI Taxonomy" id="2951803"/>
    <lineage>
        <taxon>Archaea</taxon>
        <taxon>Promethearchaeati</taxon>
        <taxon>Promethearchaeota</taxon>
        <taxon>Promethearchaeia</taxon>
        <taxon>Promethearchaeales</taxon>
        <taxon>Promethearchaeaceae</taxon>
        <taxon>Candidatus Lokiarchaeum</taxon>
    </lineage>
</organism>
<dbReference type="PRINTS" id="PR00449">
    <property type="entry name" value="RASTRNSFRMNG"/>
</dbReference>
<dbReference type="Gene3D" id="3.40.50.300">
    <property type="entry name" value="P-loop containing nucleotide triphosphate hydrolases"/>
    <property type="match status" value="1"/>
</dbReference>
<dbReference type="InterPro" id="IPR027417">
    <property type="entry name" value="P-loop_NTPase"/>
</dbReference>
<dbReference type="InterPro" id="IPR001806">
    <property type="entry name" value="Small_GTPase"/>
</dbReference>
<dbReference type="CDD" id="cd00154">
    <property type="entry name" value="Rab"/>
    <property type="match status" value="1"/>
</dbReference>
<evidence type="ECO:0000256" key="1">
    <source>
        <dbReference type="ARBA" id="ARBA00022741"/>
    </source>
</evidence>
<dbReference type="EMBL" id="CP104013">
    <property type="protein sequence ID" value="UYP47658.1"/>
    <property type="molecule type" value="Genomic_DNA"/>
</dbReference>
<sequence length="180" mass="20390">MSEIPVMKVFFAGEGGVGKSTMVERIVTGIFNDKLIMTIGVNHAVKTMKTDDGRDVTLQIWDIGGEDRFRFVVQSYVKGSSAGVIAFDTTRMSTYLHLTHWLDIIRETIPSAPLFLVGMKSDLDTANLDRDQYKELVEKYHLEELIFTSSKTGENIEETFQKLANCLPQIPQYYRKAEEA</sequence>
<reference evidence="2" key="1">
    <citation type="submission" date="2022-09" db="EMBL/GenBank/DDBJ databases">
        <title>Actin cytoskeleton and complex cell architecture in an #Asgard archaeon.</title>
        <authorList>
            <person name="Ponce Toledo R.I."/>
            <person name="Schleper C."/>
            <person name="Rodrigues Oliveira T."/>
            <person name="Wollweber F."/>
            <person name="Xu J."/>
            <person name="Rittmann S."/>
            <person name="Klingl A."/>
            <person name="Pilhofer M."/>
        </authorList>
    </citation>
    <scope>NUCLEOTIDE SEQUENCE</scope>
    <source>
        <strain evidence="2">B-35</strain>
    </source>
</reference>
<dbReference type="Pfam" id="PF00071">
    <property type="entry name" value="Ras"/>
    <property type="match status" value="1"/>
</dbReference>
<dbReference type="PROSITE" id="PS51419">
    <property type="entry name" value="RAB"/>
    <property type="match status" value="1"/>
</dbReference>
<dbReference type="SMART" id="SM00175">
    <property type="entry name" value="RAB"/>
    <property type="match status" value="1"/>
</dbReference>
<dbReference type="SUPFAM" id="SSF52540">
    <property type="entry name" value="P-loop containing nucleoside triphosphate hydrolases"/>
    <property type="match status" value="1"/>
</dbReference>
<dbReference type="SMART" id="SM00174">
    <property type="entry name" value="RHO"/>
    <property type="match status" value="1"/>
</dbReference>
<dbReference type="InterPro" id="IPR005225">
    <property type="entry name" value="Small_GTP-bd"/>
</dbReference>
<dbReference type="PANTHER" id="PTHR47978">
    <property type="match status" value="1"/>
</dbReference>
<dbReference type="SMART" id="SM00173">
    <property type="entry name" value="RAS"/>
    <property type="match status" value="1"/>
</dbReference>
<dbReference type="NCBIfam" id="TIGR00231">
    <property type="entry name" value="small_GTP"/>
    <property type="match status" value="1"/>
</dbReference>
<name>A0ABY6HWC9_9ARCH</name>
<keyword evidence="3" id="KW-1185">Reference proteome</keyword>
<evidence type="ECO:0008006" key="4">
    <source>
        <dbReference type="Google" id="ProtNLM"/>
    </source>
</evidence>
<protein>
    <recommendedName>
        <fullName evidence="4">GTP-binding protein</fullName>
    </recommendedName>
</protein>
<gene>
    <name evidence="2" type="ORF">NEF87_003943</name>
</gene>